<proteinExistence type="predicted"/>
<evidence type="ECO:0000313" key="1">
    <source>
        <dbReference type="EMBL" id="AEQ50698.1"/>
    </source>
</evidence>
<dbReference type="PATRIC" id="fig|1082931.4.peg.653"/>
<dbReference type="EMBL" id="CP003075">
    <property type="protein sequence ID" value="AEQ50698.1"/>
    <property type="molecule type" value="Genomic_DNA"/>
</dbReference>
<dbReference type="Pfam" id="PF04237">
    <property type="entry name" value="YjbR"/>
    <property type="match status" value="1"/>
</dbReference>
<dbReference type="KEGG" id="phl:KKY_659"/>
<name>G4RCM6_PELHB</name>
<dbReference type="PANTHER" id="PTHR35145:SF1">
    <property type="entry name" value="CYTOPLASMIC PROTEIN"/>
    <property type="match status" value="1"/>
</dbReference>
<dbReference type="PANTHER" id="PTHR35145">
    <property type="entry name" value="CYTOPLASMIC PROTEIN-RELATED"/>
    <property type="match status" value="1"/>
</dbReference>
<dbReference type="RefSeq" id="WP_014129847.1">
    <property type="nucleotide sequence ID" value="NC_016078.1"/>
</dbReference>
<accession>G4RCM6</accession>
<dbReference type="HOGENOM" id="CLU_105851_4_0_5"/>
<dbReference type="STRING" id="1082931.KKY_659"/>
<reference evidence="1 2" key="1">
    <citation type="journal article" date="2012" name="J. Bacteriol.">
        <title>Complete genome sequence of Pelagibacterium halotolerans B2T.</title>
        <authorList>
            <person name="Huo Y.Y."/>
            <person name="Cheng H."/>
            <person name="Han X.F."/>
            <person name="Jiang X.W."/>
            <person name="Sun C."/>
            <person name="Zhang X.Q."/>
            <person name="Zhu X.F."/>
            <person name="Liu Y.F."/>
            <person name="Li P.F."/>
            <person name="Ni P.X."/>
            <person name="Wu M."/>
        </authorList>
    </citation>
    <scope>NUCLEOTIDE SEQUENCE [LARGE SCALE GENOMIC DNA]</scope>
    <source>
        <strain evidence="2">DSM 22347 / JCM 15775 / CGMCC 1.7692 / B2</strain>
    </source>
</reference>
<protein>
    <recommendedName>
        <fullName evidence="3">MmcQ/YjbR family DNA-binding protein</fullName>
    </recommendedName>
</protein>
<dbReference type="AlphaFoldDB" id="G4RCM6"/>
<dbReference type="Proteomes" id="UP000008850">
    <property type="component" value="Chromosome"/>
</dbReference>
<keyword evidence="2" id="KW-1185">Reference proteome</keyword>
<dbReference type="InterPro" id="IPR058532">
    <property type="entry name" value="YjbR/MT2646/Rv2570-like"/>
</dbReference>
<sequence length="121" mass="13168">MATGIFEAKSFDRFIATLAGTSLVDQWDSHVAKVGGKVFVLLSANEEGAALTFKCSEESFELLTSLDGVGQAPYFAKRKWVSVAERAPLSPPELEAYVKRSYELVAAGLTRKARQELGIII</sequence>
<evidence type="ECO:0008006" key="3">
    <source>
        <dbReference type="Google" id="ProtNLM"/>
    </source>
</evidence>
<dbReference type="SUPFAM" id="SSF142906">
    <property type="entry name" value="YjbR-like"/>
    <property type="match status" value="1"/>
</dbReference>
<dbReference type="Gene3D" id="3.90.1150.30">
    <property type="match status" value="1"/>
</dbReference>
<dbReference type="InterPro" id="IPR007351">
    <property type="entry name" value="YjbR"/>
</dbReference>
<dbReference type="InterPro" id="IPR038056">
    <property type="entry name" value="YjbR-like_sf"/>
</dbReference>
<organism evidence="1 2">
    <name type="scientific">Pelagibacterium halotolerans (strain DSM 22347 / JCM 15775 / CGMCC 1.7692 / B2)</name>
    <dbReference type="NCBI Taxonomy" id="1082931"/>
    <lineage>
        <taxon>Bacteria</taxon>
        <taxon>Pseudomonadati</taxon>
        <taxon>Pseudomonadota</taxon>
        <taxon>Alphaproteobacteria</taxon>
        <taxon>Hyphomicrobiales</taxon>
        <taxon>Devosiaceae</taxon>
        <taxon>Pelagibacterium</taxon>
    </lineage>
</organism>
<evidence type="ECO:0000313" key="2">
    <source>
        <dbReference type="Proteomes" id="UP000008850"/>
    </source>
</evidence>
<gene>
    <name evidence="1" type="ordered locus">KKY_659</name>
</gene>
<dbReference type="eggNOG" id="COG2315">
    <property type="taxonomic scope" value="Bacteria"/>
</dbReference>